<feature type="transmembrane region" description="Helical" evidence="1">
    <location>
        <begin position="78"/>
        <end position="99"/>
    </location>
</feature>
<dbReference type="Proteomes" id="UP000532373">
    <property type="component" value="Unassembled WGS sequence"/>
</dbReference>
<dbReference type="AlphaFoldDB" id="A0A8E1WLE3"/>
<feature type="transmembrane region" description="Helical" evidence="1">
    <location>
        <begin position="111"/>
        <end position="132"/>
    </location>
</feature>
<evidence type="ECO:0000256" key="1">
    <source>
        <dbReference type="SAM" id="Phobius"/>
    </source>
</evidence>
<keyword evidence="1" id="KW-0812">Transmembrane</keyword>
<dbReference type="RefSeq" id="WP_210322485.1">
    <property type="nucleotide sequence ID" value="NZ_JACHGI010000017.1"/>
</dbReference>
<evidence type="ECO:0000313" key="2">
    <source>
        <dbReference type="EMBL" id="MBB6469595.1"/>
    </source>
</evidence>
<name>A0A8E1WLE3_9HYPH</name>
<organism evidence="2 3">
    <name type="scientific">Aminobacter carboxidus</name>
    <dbReference type="NCBI Taxonomy" id="376165"/>
    <lineage>
        <taxon>Bacteria</taxon>
        <taxon>Pseudomonadati</taxon>
        <taxon>Pseudomonadota</taxon>
        <taxon>Alphaproteobacteria</taxon>
        <taxon>Hyphomicrobiales</taxon>
        <taxon>Phyllobacteriaceae</taxon>
        <taxon>Aminobacter</taxon>
    </lineage>
</organism>
<reference evidence="2 3" key="1">
    <citation type="submission" date="2020-08" db="EMBL/GenBank/DDBJ databases">
        <title>Genomic Encyclopedia of Type Strains, Phase IV (KMG-IV): sequencing the most valuable type-strain genomes for metagenomic binning, comparative biology and taxonomic classification.</title>
        <authorList>
            <person name="Goeker M."/>
        </authorList>
    </citation>
    <scope>NUCLEOTIDE SEQUENCE [LARGE SCALE GENOMIC DNA]</scope>
    <source>
        <strain evidence="2 3">DSM 17454</strain>
    </source>
</reference>
<sequence>MICANLDRCGQNRHKIGWRERPQAAAIWGAPMLVFLFDRWSEWPAWARWTSGIGAIVLLDSVRAAWGERDFVAGVAETFAAYLLYYGGLAGALAAGAWIGSKIAKASSKDWLGWLIGIVTVAVLWLGLANITDHIPGISWRMKAMGGGDCHAEWDGWSNPVVCDESQP</sequence>
<keyword evidence="1" id="KW-0472">Membrane</keyword>
<dbReference type="EMBL" id="JACHGI010000017">
    <property type="protein sequence ID" value="MBB6469595.1"/>
    <property type="molecule type" value="Genomic_DNA"/>
</dbReference>
<gene>
    <name evidence="2" type="ORF">HNQ96_005485</name>
</gene>
<proteinExistence type="predicted"/>
<keyword evidence="1" id="KW-1133">Transmembrane helix</keyword>
<protein>
    <submittedName>
        <fullName evidence="2">Uncharacterized protein</fullName>
    </submittedName>
</protein>
<accession>A0A8E1WLE3</accession>
<comment type="caution">
    <text evidence="2">The sequence shown here is derived from an EMBL/GenBank/DDBJ whole genome shotgun (WGS) entry which is preliminary data.</text>
</comment>
<evidence type="ECO:0000313" key="3">
    <source>
        <dbReference type="Proteomes" id="UP000532373"/>
    </source>
</evidence>